<proteinExistence type="predicted"/>
<name>A0A517Y4H9_9BACT</name>
<feature type="domain" description="GYF" evidence="3">
    <location>
        <begin position="5"/>
        <end position="54"/>
    </location>
</feature>
<keyword evidence="2" id="KW-0472">Membrane</keyword>
<evidence type="ECO:0000256" key="2">
    <source>
        <dbReference type="SAM" id="Phobius"/>
    </source>
</evidence>
<evidence type="ECO:0000313" key="5">
    <source>
        <dbReference type="Proteomes" id="UP000315017"/>
    </source>
</evidence>
<accession>A0A517Y4H9</accession>
<keyword evidence="2" id="KW-0812">Transmembrane</keyword>
<dbReference type="RefSeq" id="WP_145083631.1">
    <property type="nucleotide sequence ID" value="NZ_CP036274.1"/>
</dbReference>
<feature type="compositionally biased region" description="Low complexity" evidence="1">
    <location>
        <begin position="224"/>
        <end position="244"/>
    </location>
</feature>
<dbReference type="AlphaFoldDB" id="A0A517Y4H9"/>
<dbReference type="Proteomes" id="UP000315017">
    <property type="component" value="Chromosome"/>
</dbReference>
<gene>
    <name evidence="4" type="ORF">ETAA8_02230</name>
</gene>
<feature type="compositionally biased region" description="Pro residues" evidence="1">
    <location>
        <begin position="499"/>
        <end position="510"/>
    </location>
</feature>
<dbReference type="KEGG" id="aagg:ETAA8_02230"/>
<feature type="region of interest" description="Disordered" evidence="1">
    <location>
        <begin position="472"/>
        <end position="584"/>
    </location>
</feature>
<feature type="transmembrane region" description="Helical" evidence="2">
    <location>
        <begin position="171"/>
        <end position="191"/>
    </location>
</feature>
<sequence>MNPEWLCYVNGQEYGPYTWTQLVQMAAAGNVVPATHVRRNFDSQWYLAEHVPGLFATASAPVATPKTAAHPVAAPSASGAMKAIPAGRPVAKGVPIVQQQGVQPAAASLPQGVPRGRVVSAPAAPPVAAAGPAAWSPVVNTGAAPAMNKAAARTDDEDLTGTKPDKSKTMVLALGGAILAIGLLGAIAIIWKMNAPPAAEPVAAKGVVIATEETDPGLSSERGATAPAKPATKTTATAAKTDTAAPRAAAAKAEADTLVKAVKKWSQIEKFSRLGIRDGLVVDKVTVWLAVDAAGKRVDPNALALAAKVPPVATPPVAANTTPVPGAAPEIVAPSTAPTLGDLVPGSQAFAIELPKFVFVELQIKNASARPQQYSGWNSEATAALLVDDEGLPLPLAPIAATPTAARKSATEIQPGESTPDTLVFTMNEPQDNDFRLVLPQKALSKLAKGSFGIAISPAALAANSGTGLAQNPGGMAGPGATRSSTSIPIPGLEEEPKPLPPPAAVPPVAAPGLTPEPEMKKPVPDSSGKIPIPGLSDEPEMKKPVPDSSGKIPIPGLSDEPAKPADGPKKPEEVPNTAPPPKT</sequence>
<protein>
    <recommendedName>
        <fullName evidence="3">GYF domain-containing protein</fullName>
    </recommendedName>
</protein>
<evidence type="ECO:0000313" key="4">
    <source>
        <dbReference type="EMBL" id="QDU25161.1"/>
    </source>
</evidence>
<dbReference type="EMBL" id="CP036274">
    <property type="protein sequence ID" value="QDU25161.1"/>
    <property type="molecule type" value="Genomic_DNA"/>
</dbReference>
<reference evidence="4 5" key="1">
    <citation type="submission" date="2019-02" db="EMBL/GenBank/DDBJ databases">
        <title>Deep-cultivation of Planctomycetes and their phenomic and genomic characterization uncovers novel biology.</title>
        <authorList>
            <person name="Wiegand S."/>
            <person name="Jogler M."/>
            <person name="Boedeker C."/>
            <person name="Pinto D."/>
            <person name="Vollmers J."/>
            <person name="Rivas-Marin E."/>
            <person name="Kohn T."/>
            <person name="Peeters S.H."/>
            <person name="Heuer A."/>
            <person name="Rast P."/>
            <person name="Oberbeckmann S."/>
            <person name="Bunk B."/>
            <person name="Jeske O."/>
            <person name="Meyerdierks A."/>
            <person name="Storesund J.E."/>
            <person name="Kallscheuer N."/>
            <person name="Luecker S."/>
            <person name="Lage O.M."/>
            <person name="Pohl T."/>
            <person name="Merkel B.J."/>
            <person name="Hornburger P."/>
            <person name="Mueller R.-W."/>
            <person name="Bruemmer F."/>
            <person name="Labrenz M."/>
            <person name="Spormann A.M."/>
            <person name="Op den Camp H."/>
            <person name="Overmann J."/>
            <person name="Amann R."/>
            <person name="Jetten M.S.M."/>
            <person name="Mascher T."/>
            <person name="Medema M.H."/>
            <person name="Devos D.P."/>
            <person name="Kaster A.-K."/>
            <person name="Ovreas L."/>
            <person name="Rohde M."/>
            <person name="Galperin M.Y."/>
            <person name="Jogler C."/>
        </authorList>
    </citation>
    <scope>NUCLEOTIDE SEQUENCE [LARGE SCALE GENOMIC DNA]</scope>
    <source>
        <strain evidence="4 5">ETA_A8</strain>
    </source>
</reference>
<keyword evidence="5" id="KW-1185">Reference proteome</keyword>
<organism evidence="4 5">
    <name type="scientific">Anatilimnocola aggregata</name>
    <dbReference type="NCBI Taxonomy" id="2528021"/>
    <lineage>
        <taxon>Bacteria</taxon>
        <taxon>Pseudomonadati</taxon>
        <taxon>Planctomycetota</taxon>
        <taxon>Planctomycetia</taxon>
        <taxon>Pirellulales</taxon>
        <taxon>Pirellulaceae</taxon>
        <taxon>Anatilimnocola</taxon>
    </lineage>
</organism>
<dbReference type="OrthoDB" id="254120at2"/>
<feature type="compositionally biased region" description="Basic and acidic residues" evidence="1">
    <location>
        <begin position="561"/>
        <end position="574"/>
    </location>
</feature>
<feature type="region of interest" description="Disordered" evidence="1">
    <location>
        <begin position="214"/>
        <end position="244"/>
    </location>
</feature>
<keyword evidence="2" id="KW-1133">Transmembrane helix</keyword>
<dbReference type="Pfam" id="PF14237">
    <property type="entry name" value="GYF_2"/>
    <property type="match status" value="1"/>
</dbReference>
<evidence type="ECO:0000256" key="1">
    <source>
        <dbReference type="SAM" id="MobiDB-lite"/>
    </source>
</evidence>
<evidence type="ECO:0000259" key="3">
    <source>
        <dbReference type="Pfam" id="PF14237"/>
    </source>
</evidence>
<dbReference type="InterPro" id="IPR025640">
    <property type="entry name" value="GYF_2"/>
</dbReference>